<gene>
    <name evidence="2" type="ORF">CCS01_22050</name>
</gene>
<comment type="caution">
    <text evidence="2">The sequence shown here is derived from an EMBL/GenBank/DDBJ whole genome shotgun (WGS) entry which is preliminary data.</text>
</comment>
<dbReference type="PANTHER" id="PTHR22617:SF23">
    <property type="entry name" value="CHEMOTAXIS PROTEIN CHEW"/>
    <property type="match status" value="1"/>
</dbReference>
<feature type="domain" description="CheW-like" evidence="1">
    <location>
        <begin position="23"/>
        <end position="163"/>
    </location>
</feature>
<dbReference type="InterPro" id="IPR002545">
    <property type="entry name" value="CheW-lke_dom"/>
</dbReference>
<evidence type="ECO:0000313" key="3">
    <source>
        <dbReference type="Proteomes" id="UP000239724"/>
    </source>
</evidence>
<organism evidence="2 3">
    <name type="scientific">Rhodopila globiformis</name>
    <name type="common">Rhodopseudomonas globiformis</name>
    <dbReference type="NCBI Taxonomy" id="1071"/>
    <lineage>
        <taxon>Bacteria</taxon>
        <taxon>Pseudomonadati</taxon>
        <taxon>Pseudomonadota</taxon>
        <taxon>Alphaproteobacteria</taxon>
        <taxon>Acetobacterales</taxon>
        <taxon>Acetobacteraceae</taxon>
        <taxon>Rhodopila</taxon>
    </lineage>
</organism>
<accession>A0A2S6N3V3</accession>
<dbReference type="InterPro" id="IPR039315">
    <property type="entry name" value="CheW"/>
</dbReference>
<dbReference type="SMART" id="SM00260">
    <property type="entry name" value="CheW"/>
    <property type="match status" value="1"/>
</dbReference>
<reference evidence="2 3" key="1">
    <citation type="journal article" date="2018" name="Arch. Microbiol.">
        <title>New insights into the metabolic potential of the phototrophic purple bacterium Rhodopila globiformis DSM 161(T) from its draft genome sequence and evidence for a vanadium-dependent nitrogenase.</title>
        <authorList>
            <person name="Imhoff J.F."/>
            <person name="Rahn T."/>
            <person name="Kunzel S."/>
            <person name="Neulinger S.C."/>
        </authorList>
    </citation>
    <scope>NUCLEOTIDE SEQUENCE [LARGE SCALE GENOMIC DNA]</scope>
    <source>
        <strain evidence="2 3">DSM 161</strain>
    </source>
</reference>
<evidence type="ECO:0000313" key="2">
    <source>
        <dbReference type="EMBL" id="PPQ29298.1"/>
    </source>
</evidence>
<dbReference type="SUPFAM" id="SSF50341">
    <property type="entry name" value="CheW-like"/>
    <property type="match status" value="1"/>
</dbReference>
<evidence type="ECO:0000259" key="1">
    <source>
        <dbReference type="PROSITE" id="PS50851"/>
    </source>
</evidence>
<dbReference type="Proteomes" id="UP000239724">
    <property type="component" value="Unassembled WGS sequence"/>
</dbReference>
<dbReference type="InterPro" id="IPR036061">
    <property type="entry name" value="CheW-like_dom_sf"/>
</dbReference>
<dbReference type="Gene3D" id="2.40.50.180">
    <property type="entry name" value="CheA-289, Domain 4"/>
    <property type="match status" value="1"/>
</dbReference>
<dbReference type="Pfam" id="PF01584">
    <property type="entry name" value="CheW"/>
    <property type="match status" value="1"/>
</dbReference>
<dbReference type="EMBL" id="NHRY01000230">
    <property type="protein sequence ID" value="PPQ29298.1"/>
    <property type="molecule type" value="Genomic_DNA"/>
</dbReference>
<sequence>MNSINTAATTVSAAPPPSVVETARQFITFTLGAEEYGVDIMMVREIKGWTETTALPKAPPYVRGVINLRGIIVPILDLRARFGIGVTEPTPMHVVIIVNTDIRTSGLLVDAVSDIVSVEPGAVRPVPELGLPIGDQYLEGLVALDDRMVTLVSLDRLLAIDGVTGQTN</sequence>
<dbReference type="PROSITE" id="PS50851">
    <property type="entry name" value="CHEW"/>
    <property type="match status" value="1"/>
</dbReference>
<dbReference type="Gene3D" id="2.30.30.40">
    <property type="entry name" value="SH3 Domains"/>
    <property type="match status" value="1"/>
</dbReference>
<protein>
    <submittedName>
        <fullName evidence="2">Chemotaxis protein CheW</fullName>
    </submittedName>
</protein>
<keyword evidence="3" id="KW-1185">Reference proteome</keyword>
<dbReference type="CDD" id="cd00732">
    <property type="entry name" value="CheW"/>
    <property type="match status" value="1"/>
</dbReference>
<proteinExistence type="predicted"/>
<dbReference type="RefSeq" id="WP_104520980.1">
    <property type="nucleotide sequence ID" value="NZ_NHRY01000230.1"/>
</dbReference>
<dbReference type="GO" id="GO:0005829">
    <property type="term" value="C:cytosol"/>
    <property type="evidence" value="ECO:0007669"/>
    <property type="project" value="TreeGrafter"/>
</dbReference>
<dbReference type="GO" id="GO:0007165">
    <property type="term" value="P:signal transduction"/>
    <property type="evidence" value="ECO:0007669"/>
    <property type="project" value="InterPro"/>
</dbReference>
<dbReference type="GO" id="GO:0006935">
    <property type="term" value="P:chemotaxis"/>
    <property type="evidence" value="ECO:0007669"/>
    <property type="project" value="InterPro"/>
</dbReference>
<dbReference type="PANTHER" id="PTHR22617">
    <property type="entry name" value="CHEMOTAXIS SENSOR HISTIDINE KINASE-RELATED"/>
    <property type="match status" value="1"/>
</dbReference>
<name>A0A2S6N3V3_RHOGL</name>
<dbReference type="OrthoDB" id="3291462at2"/>
<dbReference type="AlphaFoldDB" id="A0A2S6N3V3"/>